<dbReference type="PANTHER" id="PTHR43353:SF5">
    <property type="entry name" value="SUCCINATE-SEMIALDEHYDE DEHYDROGENASE, MITOCHONDRIAL"/>
    <property type="match status" value="1"/>
</dbReference>
<dbReference type="InterPro" id="IPR016162">
    <property type="entry name" value="Ald_DH_N"/>
</dbReference>
<accession>A0A7X8YG70</accession>
<evidence type="ECO:0000313" key="6">
    <source>
        <dbReference type="EMBL" id="NLS12067.1"/>
    </source>
</evidence>
<evidence type="ECO:0000256" key="3">
    <source>
        <dbReference type="PROSITE-ProRule" id="PRU10007"/>
    </source>
</evidence>
<dbReference type="FunFam" id="3.40.605.10:FF:000005">
    <property type="entry name" value="Succinate-semialdehyde dehydrogenase I"/>
    <property type="match status" value="1"/>
</dbReference>
<dbReference type="PANTHER" id="PTHR43353">
    <property type="entry name" value="SUCCINATE-SEMIALDEHYDE DEHYDROGENASE, MITOCHONDRIAL"/>
    <property type="match status" value="1"/>
</dbReference>
<dbReference type="EMBL" id="JABAIK010000003">
    <property type="protein sequence ID" value="NLS12067.1"/>
    <property type="molecule type" value="Genomic_DNA"/>
</dbReference>
<dbReference type="AlphaFoldDB" id="A0A7X8YG70"/>
<comment type="similarity">
    <text evidence="1 4">Belongs to the aldehyde dehydrogenase family.</text>
</comment>
<evidence type="ECO:0000256" key="1">
    <source>
        <dbReference type="ARBA" id="ARBA00009986"/>
    </source>
</evidence>
<dbReference type="PROSITE" id="PS00687">
    <property type="entry name" value="ALDEHYDE_DEHYDR_GLU"/>
    <property type="match status" value="1"/>
</dbReference>
<evidence type="ECO:0000256" key="4">
    <source>
        <dbReference type="RuleBase" id="RU003345"/>
    </source>
</evidence>
<dbReference type="Proteomes" id="UP000535589">
    <property type="component" value="Unassembled WGS sequence"/>
</dbReference>
<protein>
    <submittedName>
        <fullName evidence="6">NAD-dependent succinate-semialdehyde dehydrogenase</fullName>
    </submittedName>
</protein>
<comment type="caution">
    <text evidence="6">The sequence shown here is derived from an EMBL/GenBank/DDBJ whole genome shotgun (WGS) entry which is preliminary data.</text>
</comment>
<keyword evidence="7" id="KW-1185">Reference proteome</keyword>
<gene>
    <name evidence="6" type="ORF">HGP28_04060</name>
</gene>
<dbReference type="Gene3D" id="3.40.605.10">
    <property type="entry name" value="Aldehyde Dehydrogenase, Chain A, domain 1"/>
    <property type="match status" value="1"/>
</dbReference>
<feature type="active site" evidence="3">
    <location>
        <position position="269"/>
    </location>
</feature>
<dbReference type="InterPro" id="IPR029510">
    <property type="entry name" value="Ald_DH_CS_GLU"/>
</dbReference>
<dbReference type="SUPFAM" id="SSF53720">
    <property type="entry name" value="ALDH-like"/>
    <property type="match status" value="1"/>
</dbReference>
<dbReference type="PROSITE" id="PS00070">
    <property type="entry name" value="ALDEHYDE_DEHYDR_CYS"/>
    <property type="match status" value="1"/>
</dbReference>
<dbReference type="GO" id="GO:0009450">
    <property type="term" value="P:gamma-aminobutyric acid catabolic process"/>
    <property type="evidence" value="ECO:0007669"/>
    <property type="project" value="TreeGrafter"/>
</dbReference>
<name>A0A7X8YG70_9VIBR</name>
<dbReference type="InterPro" id="IPR016163">
    <property type="entry name" value="Ald_DH_C"/>
</dbReference>
<reference evidence="6 7" key="1">
    <citation type="submission" date="2020-04" db="EMBL/GenBank/DDBJ databases">
        <title>Vibrio sp. SM6, a novel species isolated from seawater.</title>
        <authorList>
            <person name="Wang X."/>
        </authorList>
    </citation>
    <scope>NUCLEOTIDE SEQUENCE [LARGE SCALE GENOMIC DNA]</scope>
    <source>
        <strain evidence="6 7">SM6</strain>
    </source>
</reference>
<dbReference type="InterPro" id="IPR015590">
    <property type="entry name" value="Aldehyde_DH_dom"/>
</dbReference>
<dbReference type="FunFam" id="3.40.309.10:FF:000004">
    <property type="entry name" value="Succinate-semialdehyde dehydrogenase I"/>
    <property type="match status" value="1"/>
</dbReference>
<proteinExistence type="inferred from homology"/>
<dbReference type="Pfam" id="PF00171">
    <property type="entry name" value="Aldedh"/>
    <property type="match status" value="1"/>
</dbReference>
<keyword evidence="2 4" id="KW-0560">Oxidoreductase</keyword>
<dbReference type="InterPro" id="IPR016161">
    <property type="entry name" value="Ald_DH/histidinol_DH"/>
</dbReference>
<dbReference type="CDD" id="cd07103">
    <property type="entry name" value="ALDH_F5_SSADH_GabD"/>
    <property type="match status" value="1"/>
</dbReference>
<dbReference type="InterPro" id="IPR050740">
    <property type="entry name" value="Aldehyde_DH_Superfamily"/>
</dbReference>
<evidence type="ECO:0000313" key="7">
    <source>
        <dbReference type="Proteomes" id="UP000535589"/>
    </source>
</evidence>
<feature type="domain" description="Aldehyde dehydrogenase" evidence="5">
    <location>
        <begin position="39"/>
        <end position="490"/>
    </location>
</feature>
<sequence length="501" mass="54646">MGSMSEQQRQREHEIHSALQCSGLWHESAYINGRWCQNECTFPVNNPATGTQLGLVTALDKEQVDEAIEGAAHAFKTWRDMSAEARGDILNRWHTLILEHQDELARIMVLEQGKTLSEAQGEIAYGASFVHWFAEEGKRAYGETMPSHIPNAQLMTFREPIGVAALITPWNFPSAMITRKAAAAMAIGCTVIVKPAEETPFSALALAHLADMAGIPAGVFNVVTGEPKMIAEQLCHSTLVQALSFTGSTRVGRLLLSEAANGIKKCAMELGGNAPFIVLEQGDLNFAVQQAVAAKFQTSGQDCLAANRIFVPRAQYEGFLQRFSHLMAQLNVGDGLEANVDLGPLINRAAVEKAHQLVHDALDKGARLVAGYQPDDQSLFFMPTLLADITPEMRVYREENFCPVAGVIAYDSLDEVLTMSNDTEYGLAAYVYGDHLPSVWRCIHALNVGMVSVNSVKMTGHPIPFGGTKQSGLGREGSRHGFDDFSELKYCCLGNVYDTSP</sequence>
<evidence type="ECO:0000256" key="2">
    <source>
        <dbReference type="ARBA" id="ARBA00023002"/>
    </source>
</evidence>
<dbReference type="Gene3D" id="3.40.309.10">
    <property type="entry name" value="Aldehyde Dehydrogenase, Chain A, domain 2"/>
    <property type="match status" value="1"/>
</dbReference>
<dbReference type="InterPro" id="IPR016160">
    <property type="entry name" value="Ald_DH_CS_CYS"/>
</dbReference>
<organism evidence="6 7">
    <name type="scientific">Vibrio agarilyticus</name>
    <dbReference type="NCBI Taxonomy" id="2726741"/>
    <lineage>
        <taxon>Bacteria</taxon>
        <taxon>Pseudomonadati</taxon>
        <taxon>Pseudomonadota</taxon>
        <taxon>Gammaproteobacteria</taxon>
        <taxon>Vibrionales</taxon>
        <taxon>Vibrionaceae</taxon>
        <taxon>Vibrio</taxon>
    </lineage>
</organism>
<dbReference type="GO" id="GO:0004777">
    <property type="term" value="F:succinate-semialdehyde dehydrogenase (NAD+) activity"/>
    <property type="evidence" value="ECO:0007669"/>
    <property type="project" value="TreeGrafter"/>
</dbReference>
<evidence type="ECO:0000259" key="5">
    <source>
        <dbReference type="Pfam" id="PF00171"/>
    </source>
</evidence>